<gene>
    <name evidence="7" type="ORF">GCM10023093_04730</name>
</gene>
<dbReference type="InterPro" id="IPR036388">
    <property type="entry name" value="WH-like_DNA-bd_sf"/>
</dbReference>
<dbReference type="Gene3D" id="1.10.1740.10">
    <property type="match status" value="1"/>
</dbReference>
<dbReference type="InterPro" id="IPR007627">
    <property type="entry name" value="RNA_pol_sigma70_r2"/>
</dbReference>
<keyword evidence="8" id="KW-1185">Reference proteome</keyword>
<dbReference type="Pfam" id="PF08281">
    <property type="entry name" value="Sigma70_r4_2"/>
    <property type="match status" value="1"/>
</dbReference>
<dbReference type="PANTHER" id="PTHR43133:SF46">
    <property type="entry name" value="RNA POLYMERASE SIGMA-70 FACTOR ECF SUBFAMILY"/>
    <property type="match status" value="1"/>
</dbReference>
<feature type="domain" description="RNA polymerase sigma-70 region 2" evidence="5">
    <location>
        <begin position="25"/>
        <end position="91"/>
    </location>
</feature>
<dbReference type="EMBL" id="BAABFA010000005">
    <property type="protein sequence ID" value="GAA4460965.1"/>
    <property type="molecule type" value="Genomic_DNA"/>
</dbReference>
<evidence type="ECO:0000313" key="8">
    <source>
        <dbReference type="Proteomes" id="UP001500067"/>
    </source>
</evidence>
<evidence type="ECO:0000256" key="1">
    <source>
        <dbReference type="ARBA" id="ARBA00010641"/>
    </source>
</evidence>
<evidence type="ECO:0000256" key="4">
    <source>
        <dbReference type="ARBA" id="ARBA00023163"/>
    </source>
</evidence>
<keyword evidence="3" id="KW-0731">Sigma factor</keyword>
<sequence>MSAHDELRLLIKECIALSRPSQKKLYEKYSPAAYGIIRKYVSNDEATAKEILNDAFFKVFRDLHQYSFQGAFEGWIRRIVVHAISDHMRKNVKPDKNFREVKAEDAYVNSEPVENLSHKELLTIIETLPDAQRNVFNLFVFENYSHKEIAKMLNMQQNNCRWHLNDARRRLKEKINALINK</sequence>
<dbReference type="InterPro" id="IPR039425">
    <property type="entry name" value="RNA_pol_sigma-70-like"/>
</dbReference>
<dbReference type="Gene3D" id="1.10.10.10">
    <property type="entry name" value="Winged helix-like DNA-binding domain superfamily/Winged helix DNA-binding domain"/>
    <property type="match status" value="1"/>
</dbReference>
<evidence type="ECO:0000256" key="3">
    <source>
        <dbReference type="ARBA" id="ARBA00023082"/>
    </source>
</evidence>
<dbReference type="NCBIfam" id="TIGR02937">
    <property type="entry name" value="sigma70-ECF"/>
    <property type="match status" value="1"/>
</dbReference>
<dbReference type="InterPro" id="IPR013325">
    <property type="entry name" value="RNA_pol_sigma_r2"/>
</dbReference>
<proteinExistence type="inferred from homology"/>
<evidence type="ECO:0000256" key="2">
    <source>
        <dbReference type="ARBA" id="ARBA00023015"/>
    </source>
</evidence>
<evidence type="ECO:0000313" key="7">
    <source>
        <dbReference type="EMBL" id="GAA4460965.1"/>
    </source>
</evidence>
<comment type="caution">
    <text evidence="7">The sequence shown here is derived from an EMBL/GenBank/DDBJ whole genome shotgun (WGS) entry which is preliminary data.</text>
</comment>
<dbReference type="PANTHER" id="PTHR43133">
    <property type="entry name" value="RNA POLYMERASE ECF-TYPE SIGMA FACTO"/>
    <property type="match status" value="1"/>
</dbReference>
<protein>
    <submittedName>
        <fullName evidence="7">RNA polymerase sigma factor</fullName>
    </submittedName>
</protein>
<keyword evidence="2" id="KW-0805">Transcription regulation</keyword>
<feature type="domain" description="RNA polymerase sigma factor 70 region 4 type 2" evidence="6">
    <location>
        <begin position="119"/>
        <end position="171"/>
    </location>
</feature>
<accession>A0ABP8N702</accession>
<dbReference type="Pfam" id="PF04542">
    <property type="entry name" value="Sigma70_r2"/>
    <property type="match status" value="1"/>
</dbReference>
<reference evidence="8" key="1">
    <citation type="journal article" date="2019" name="Int. J. Syst. Evol. Microbiol.">
        <title>The Global Catalogue of Microorganisms (GCM) 10K type strain sequencing project: providing services to taxonomists for standard genome sequencing and annotation.</title>
        <authorList>
            <consortium name="The Broad Institute Genomics Platform"/>
            <consortium name="The Broad Institute Genome Sequencing Center for Infectious Disease"/>
            <person name="Wu L."/>
            <person name="Ma J."/>
        </authorList>
    </citation>
    <scope>NUCLEOTIDE SEQUENCE [LARGE SCALE GENOMIC DNA]</scope>
    <source>
        <strain evidence="8">JCM 32105</strain>
    </source>
</reference>
<dbReference type="Proteomes" id="UP001500067">
    <property type="component" value="Unassembled WGS sequence"/>
</dbReference>
<name>A0ABP8N702_9BACT</name>
<comment type="similarity">
    <text evidence="1">Belongs to the sigma-70 factor family. ECF subfamily.</text>
</comment>
<dbReference type="SUPFAM" id="SSF88659">
    <property type="entry name" value="Sigma3 and sigma4 domains of RNA polymerase sigma factors"/>
    <property type="match status" value="1"/>
</dbReference>
<dbReference type="SUPFAM" id="SSF88946">
    <property type="entry name" value="Sigma2 domain of RNA polymerase sigma factors"/>
    <property type="match status" value="1"/>
</dbReference>
<evidence type="ECO:0000259" key="6">
    <source>
        <dbReference type="Pfam" id="PF08281"/>
    </source>
</evidence>
<evidence type="ECO:0000259" key="5">
    <source>
        <dbReference type="Pfam" id="PF04542"/>
    </source>
</evidence>
<dbReference type="InterPro" id="IPR013249">
    <property type="entry name" value="RNA_pol_sigma70_r4_t2"/>
</dbReference>
<dbReference type="InterPro" id="IPR013324">
    <property type="entry name" value="RNA_pol_sigma_r3/r4-like"/>
</dbReference>
<dbReference type="InterPro" id="IPR014284">
    <property type="entry name" value="RNA_pol_sigma-70_dom"/>
</dbReference>
<organism evidence="7 8">
    <name type="scientific">Nemorincola caseinilytica</name>
    <dbReference type="NCBI Taxonomy" id="2054315"/>
    <lineage>
        <taxon>Bacteria</taxon>
        <taxon>Pseudomonadati</taxon>
        <taxon>Bacteroidota</taxon>
        <taxon>Chitinophagia</taxon>
        <taxon>Chitinophagales</taxon>
        <taxon>Chitinophagaceae</taxon>
        <taxon>Nemorincola</taxon>
    </lineage>
</organism>
<keyword evidence="4" id="KW-0804">Transcription</keyword>